<accession>A0A0F7FHJ3</accession>
<dbReference type="Gene3D" id="3.40.630.30">
    <property type="match status" value="1"/>
</dbReference>
<evidence type="ECO:0000256" key="1">
    <source>
        <dbReference type="ARBA" id="ARBA00022679"/>
    </source>
</evidence>
<sequence length="284" mass="32482">MVRPARSRDAECIFRIHLKSLEGLDEEDLEWFKAMIGVRSRRRKVLVAEVNGRVVGFIIAYKYRELAYIDSLAVDPDYRDMGIGGKLIQAVEELLKREDVERVALSVKEGNLRALDFYLKRGYNVKGVILFLAADPSRLVEMPMNAFTLKLKKASSIRRLKSFKPTTWWSTLTEPVDRMVYKRYSTGEKALLVYRGTRVKGLAEFSMDDELFIDYVALSSYSSIDALWALLNGLRSIALQSDIHLITIPVDSTKEKIVEELYKAGFRAHKTEYLLEKDLGDGGR</sequence>
<name>A0A0F7FHJ3_9CREN</name>
<dbReference type="CDD" id="cd04301">
    <property type="entry name" value="NAT_SF"/>
    <property type="match status" value="1"/>
</dbReference>
<organism evidence="4 5">
    <name type="scientific">Infirmifilum uzonense</name>
    <dbReference type="NCBI Taxonomy" id="1550241"/>
    <lineage>
        <taxon>Archaea</taxon>
        <taxon>Thermoproteota</taxon>
        <taxon>Thermoprotei</taxon>
        <taxon>Thermofilales</taxon>
        <taxon>Thermofilaceae</taxon>
        <taxon>Infirmifilum</taxon>
    </lineage>
</organism>
<evidence type="ECO:0000313" key="5">
    <source>
        <dbReference type="Proteomes" id="UP000067434"/>
    </source>
</evidence>
<dbReference type="PATRIC" id="fig|1550241.5.peg.407"/>
<dbReference type="GO" id="GO:0016747">
    <property type="term" value="F:acyltransferase activity, transferring groups other than amino-acyl groups"/>
    <property type="evidence" value="ECO:0007669"/>
    <property type="project" value="InterPro"/>
</dbReference>
<gene>
    <name evidence="4" type="ORF">MA03_02000</name>
</gene>
<keyword evidence="5" id="KW-1185">Reference proteome</keyword>
<keyword evidence="2" id="KW-0012">Acyltransferase</keyword>
<evidence type="ECO:0000313" key="4">
    <source>
        <dbReference type="EMBL" id="AKG38297.1"/>
    </source>
</evidence>
<dbReference type="Pfam" id="PF00583">
    <property type="entry name" value="Acetyltransf_1"/>
    <property type="match status" value="1"/>
</dbReference>
<keyword evidence="1" id="KW-0808">Transferase</keyword>
<dbReference type="GeneID" id="25400965"/>
<evidence type="ECO:0000256" key="2">
    <source>
        <dbReference type="ARBA" id="ARBA00023315"/>
    </source>
</evidence>
<reference evidence="4 5" key="1">
    <citation type="journal article" date="2015" name="Stand. Genomic Sci.">
        <title>Complete genome sequence of and proposal of Thermofilum uzonense sp. nov. a novel hyperthermophilic crenarchaeon and emended description of the genus Thermofilum.</title>
        <authorList>
            <person name="Toshchakov S.V."/>
            <person name="Korzhenkov A.A."/>
            <person name="Samarov N.I."/>
            <person name="Mazunin I.O."/>
            <person name="Mozhey O.I."/>
            <person name="Shmyr I.S."/>
            <person name="Derbikova K.S."/>
            <person name="Taranov E.A."/>
            <person name="Dominova I.N."/>
            <person name="Bonch-Osmolovskaya E.A."/>
            <person name="Patrushev M.V."/>
            <person name="Podosokorskaya O.A."/>
            <person name="Kublanov I.V."/>
        </authorList>
    </citation>
    <scope>NUCLEOTIDE SEQUENCE [LARGE SCALE GENOMIC DNA]</scope>
    <source>
        <strain evidence="4 5">1807-2</strain>
    </source>
</reference>
<dbReference type="PANTHER" id="PTHR42919:SF8">
    <property type="entry name" value="N-ALPHA-ACETYLTRANSFERASE 50"/>
    <property type="match status" value="1"/>
</dbReference>
<dbReference type="InterPro" id="IPR000182">
    <property type="entry name" value="GNAT_dom"/>
</dbReference>
<proteinExistence type="predicted"/>
<dbReference type="AlphaFoldDB" id="A0A0F7FHJ3"/>
<dbReference type="Proteomes" id="UP000067434">
    <property type="component" value="Chromosome"/>
</dbReference>
<dbReference type="RefSeq" id="WP_394326352.1">
    <property type="nucleotide sequence ID" value="NZ_CP009961.1"/>
</dbReference>
<dbReference type="KEGG" id="thf:MA03_02000"/>
<protein>
    <recommendedName>
        <fullName evidence="3">N-acetyltransferase domain-containing protein</fullName>
    </recommendedName>
</protein>
<dbReference type="HOGENOM" id="CLU_1040596_0_0_2"/>
<dbReference type="EMBL" id="CP009961">
    <property type="protein sequence ID" value="AKG38297.1"/>
    <property type="molecule type" value="Genomic_DNA"/>
</dbReference>
<dbReference type="InterPro" id="IPR016181">
    <property type="entry name" value="Acyl_CoA_acyltransferase"/>
</dbReference>
<evidence type="ECO:0000259" key="3">
    <source>
        <dbReference type="PROSITE" id="PS51186"/>
    </source>
</evidence>
<dbReference type="PANTHER" id="PTHR42919">
    <property type="entry name" value="N-ALPHA-ACETYLTRANSFERASE"/>
    <property type="match status" value="1"/>
</dbReference>
<feature type="domain" description="N-acetyltransferase" evidence="3">
    <location>
        <begin position="1"/>
        <end position="145"/>
    </location>
</feature>
<dbReference type="PROSITE" id="PS51186">
    <property type="entry name" value="GNAT"/>
    <property type="match status" value="1"/>
</dbReference>
<dbReference type="SUPFAM" id="SSF55729">
    <property type="entry name" value="Acyl-CoA N-acyltransferases (Nat)"/>
    <property type="match status" value="1"/>
</dbReference>
<dbReference type="InterPro" id="IPR051556">
    <property type="entry name" value="N-term/lysine_N-AcTrnsfr"/>
</dbReference>